<dbReference type="InterPro" id="IPR032675">
    <property type="entry name" value="LRR_dom_sf"/>
</dbReference>
<evidence type="ECO:0000313" key="2">
    <source>
        <dbReference type="Proteomes" id="UP000594261"/>
    </source>
</evidence>
<evidence type="ECO:0000313" key="1">
    <source>
        <dbReference type="EnsemblPlants" id="QL11p053149:mrna"/>
    </source>
</evidence>
<dbReference type="EnsemblPlants" id="QL11p053149:mrna">
    <property type="protein sequence ID" value="QL11p053149:mrna"/>
    <property type="gene ID" value="QL11p053149"/>
</dbReference>
<reference evidence="1" key="2">
    <citation type="submission" date="2021-01" db="UniProtKB">
        <authorList>
            <consortium name="EnsemblPlants"/>
        </authorList>
    </citation>
    <scope>IDENTIFICATION</scope>
</reference>
<dbReference type="Gramene" id="QL11p053149:mrna">
    <property type="protein sequence ID" value="QL11p053149:mrna"/>
    <property type="gene ID" value="QL11p053149"/>
</dbReference>
<name>A0A7N2N108_QUELO</name>
<dbReference type="AlphaFoldDB" id="A0A7N2N108"/>
<reference evidence="1 2" key="1">
    <citation type="journal article" date="2016" name="G3 (Bethesda)">
        <title>First Draft Assembly and Annotation of the Genome of a California Endemic Oak Quercus lobata Nee (Fagaceae).</title>
        <authorList>
            <person name="Sork V.L."/>
            <person name="Fitz-Gibbon S.T."/>
            <person name="Puiu D."/>
            <person name="Crepeau M."/>
            <person name="Gugger P.F."/>
            <person name="Sherman R."/>
            <person name="Stevens K."/>
            <person name="Langley C.H."/>
            <person name="Pellegrini M."/>
            <person name="Salzberg S.L."/>
        </authorList>
    </citation>
    <scope>NUCLEOTIDE SEQUENCE [LARGE SCALE GENOMIC DNA]</scope>
    <source>
        <strain evidence="1 2">cv. SW786</strain>
    </source>
</reference>
<accession>A0A7N2N108</accession>
<sequence>MNTSGCFPKLQYLDFFDSNITTLPKIARICPKLKTFNNHRCWNLREIPMLPPYIQAVHARECNSLNSRSRRRLLSQFGDVIGLPQNLACGYSNMGSSQQEFGSELGFASKWPSCNLALPGTTIPEWFNH</sequence>
<dbReference type="Gene3D" id="3.80.10.10">
    <property type="entry name" value="Ribonuclease Inhibitor"/>
    <property type="match status" value="1"/>
</dbReference>
<dbReference type="EMBL" id="LRBV02000011">
    <property type="status" value="NOT_ANNOTATED_CDS"/>
    <property type="molecule type" value="Genomic_DNA"/>
</dbReference>
<keyword evidence="2" id="KW-1185">Reference proteome</keyword>
<dbReference type="SUPFAM" id="SSF52058">
    <property type="entry name" value="L domain-like"/>
    <property type="match status" value="1"/>
</dbReference>
<proteinExistence type="predicted"/>
<protein>
    <submittedName>
        <fullName evidence="1">Uncharacterized protein</fullName>
    </submittedName>
</protein>
<dbReference type="Proteomes" id="UP000594261">
    <property type="component" value="Chromosome 11"/>
</dbReference>
<organism evidence="1 2">
    <name type="scientific">Quercus lobata</name>
    <name type="common">Valley oak</name>
    <dbReference type="NCBI Taxonomy" id="97700"/>
    <lineage>
        <taxon>Eukaryota</taxon>
        <taxon>Viridiplantae</taxon>
        <taxon>Streptophyta</taxon>
        <taxon>Embryophyta</taxon>
        <taxon>Tracheophyta</taxon>
        <taxon>Spermatophyta</taxon>
        <taxon>Magnoliopsida</taxon>
        <taxon>eudicotyledons</taxon>
        <taxon>Gunneridae</taxon>
        <taxon>Pentapetalae</taxon>
        <taxon>rosids</taxon>
        <taxon>fabids</taxon>
        <taxon>Fagales</taxon>
        <taxon>Fagaceae</taxon>
        <taxon>Quercus</taxon>
    </lineage>
</organism>
<dbReference type="InParanoid" id="A0A7N2N108"/>